<protein>
    <submittedName>
        <fullName evidence="1">Uncharacterized protein</fullName>
    </submittedName>
</protein>
<evidence type="ECO:0000313" key="1">
    <source>
        <dbReference type="EMBL" id="PVI03945.1"/>
    </source>
</evidence>
<name>A0A2V1E3D2_9PLEO</name>
<evidence type="ECO:0000313" key="2">
    <source>
        <dbReference type="Proteomes" id="UP000244855"/>
    </source>
</evidence>
<keyword evidence="2" id="KW-1185">Reference proteome</keyword>
<sequence length="76" mass="8599">MPPYLRTQTEVCVSLQSFARAGGGCFQTLCRRLCYKEGRSVKYDVCSVISWATVFTTIIRAREELVLKALHKKKGV</sequence>
<reference evidence="1 2" key="1">
    <citation type="journal article" date="2018" name="Sci. Rep.">
        <title>Comparative genomics provides insights into the lifestyle and reveals functional heterogeneity of dark septate endophytic fungi.</title>
        <authorList>
            <person name="Knapp D.G."/>
            <person name="Nemeth J.B."/>
            <person name="Barry K."/>
            <person name="Hainaut M."/>
            <person name="Henrissat B."/>
            <person name="Johnson J."/>
            <person name="Kuo A."/>
            <person name="Lim J.H.P."/>
            <person name="Lipzen A."/>
            <person name="Nolan M."/>
            <person name="Ohm R.A."/>
            <person name="Tamas L."/>
            <person name="Grigoriev I.V."/>
            <person name="Spatafora J.W."/>
            <person name="Nagy L.G."/>
            <person name="Kovacs G.M."/>
        </authorList>
    </citation>
    <scope>NUCLEOTIDE SEQUENCE [LARGE SCALE GENOMIC DNA]</scope>
    <source>
        <strain evidence="1 2">DSE2036</strain>
    </source>
</reference>
<accession>A0A2V1E3D2</accession>
<dbReference type="Proteomes" id="UP000244855">
    <property type="component" value="Unassembled WGS sequence"/>
</dbReference>
<dbReference type="AlphaFoldDB" id="A0A2V1E3D2"/>
<organism evidence="1 2">
    <name type="scientific">Periconia macrospinosa</name>
    <dbReference type="NCBI Taxonomy" id="97972"/>
    <lineage>
        <taxon>Eukaryota</taxon>
        <taxon>Fungi</taxon>
        <taxon>Dikarya</taxon>
        <taxon>Ascomycota</taxon>
        <taxon>Pezizomycotina</taxon>
        <taxon>Dothideomycetes</taxon>
        <taxon>Pleosporomycetidae</taxon>
        <taxon>Pleosporales</taxon>
        <taxon>Massarineae</taxon>
        <taxon>Periconiaceae</taxon>
        <taxon>Periconia</taxon>
    </lineage>
</organism>
<dbReference type="EMBL" id="KZ805326">
    <property type="protein sequence ID" value="PVI03945.1"/>
    <property type="molecule type" value="Genomic_DNA"/>
</dbReference>
<proteinExistence type="predicted"/>
<gene>
    <name evidence="1" type="ORF">DM02DRAFT_611895</name>
</gene>